<keyword evidence="4" id="KW-1185">Reference proteome</keyword>
<dbReference type="EMBL" id="CP060636">
    <property type="protein sequence ID" value="QNM10621.1"/>
    <property type="molecule type" value="Genomic_DNA"/>
</dbReference>
<feature type="domain" description="Gram-positive pilin subunit D1 N-terminal" evidence="2">
    <location>
        <begin position="31"/>
        <end position="162"/>
    </location>
</feature>
<keyword evidence="1" id="KW-1133">Transmembrane helix</keyword>
<dbReference type="RefSeq" id="WP_117454725.1">
    <property type="nucleotide sequence ID" value="NZ_CP060636.1"/>
</dbReference>
<name>A0A7G9GII9_9FIRM</name>
<protein>
    <submittedName>
        <fullName evidence="3">LPXTG cell wall anchor domain-containing protein</fullName>
    </submittedName>
</protein>
<gene>
    <name evidence="3" type="ORF">H9Q80_09965</name>
</gene>
<dbReference type="NCBIfam" id="TIGR01167">
    <property type="entry name" value="LPXTG_anchor"/>
    <property type="match status" value="1"/>
</dbReference>
<evidence type="ECO:0000313" key="3">
    <source>
        <dbReference type="EMBL" id="QNM10621.1"/>
    </source>
</evidence>
<evidence type="ECO:0000259" key="2">
    <source>
        <dbReference type="Pfam" id="PF16555"/>
    </source>
</evidence>
<dbReference type="Gene3D" id="2.60.40.10">
    <property type="entry name" value="Immunoglobulins"/>
    <property type="match status" value="1"/>
</dbReference>
<keyword evidence="1" id="KW-0812">Transmembrane</keyword>
<dbReference type="Pfam" id="PF16555">
    <property type="entry name" value="GramPos_pilinD1"/>
    <property type="match status" value="1"/>
</dbReference>
<sequence>MKWLANKNHLKIIIICMLFIFLPTKTVLAKENTGSISLYAHYLDDGKIVEFVDMPFQIVKVADIVNGQFVNVGDFKDFKNISTNMNASQMKEMSYALQAYMKGKNISFTDEKNTNKNGIVQFFDLDLGLYLVSQKERDDIKYYSEPFLISIPMIEDSNEIFNVYSKPKFIEKDENEIPTSPTIPDSSVETGDNTNVILWIVLLLVSGLALLSVTRKQRK</sequence>
<feature type="transmembrane region" description="Helical" evidence="1">
    <location>
        <begin position="196"/>
        <end position="214"/>
    </location>
</feature>
<dbReference type="AlphaFoldDB" id="A0A7G9GII9"/>
<keyword evidence="1" id="KW-0472">Membrane</keyword>
<organism evidence="3 4">
    <name type="scientific">[Eubacterium] hominis</name>
    <dbReference type="NCBI Taxonomy" id="2764325"/>
    <lineage>
        <taxon>Bacteria</taxon>
        <taxon>Bacillati</taxon>
        <taxon>Bacillota</taxon>
        <taxon>Erysipelotrichia</taxon>
        <taxon>Erysipelotrichales</taxon>
        <taxon>Erysipelotrichaceae</taxon>
        <taxon>Amedibacillus</taxon>
    </lineage>
</organism>
<dbReference type="InterPro" id="IPR032364">
    <property type="entry name" value="GramPos_pilinD1_N"/>
</dbReference>
<accession>A0A7G9GII9</accession>
<evidence type="ECO:0000256" key="1">
    <source>
        <dbReference type="SAM" id="Phobius"/>
    </source>
</evidence>
<dbReference type="KEGG" id="ehn:H9Q80_09965"/>
<dbReference type="Proteomes" id="UP000515856">
    <property type="component" value="Chromosome"/>
</dbReference>
<reference evidence="3 4" key="1">
    <citation type="submission" date="2020-08" db="EMBL/GenBank/DDBJ databases">
        <authorList>
            <person name="Liu C."/>
            <person name="Sun Q."/>
        </authorList>
    </citation>
    <scope>NUCLEOTIDE SEQUENCE [LARGE SCALE GENOMIC DNA]</scope>
    <source>
        <strain evidence="3 4">NSJ-61</strain>
    </source>
</reference>
<proteinExistence type="predicted"/>
<dbReference type="InterPro" id="IPR013783">
    <property type="entry name" value="Ig-like_fold"/>
</dbReference>
<evidence type="ECO:0000313" key="4">
    <source>
        <dbReference type="Proteomes" id="UP000515856"/>
    </source>
</evidence>